<feature type="transmembrane region" description="Helical" evidence="1">
    <location>
        <begin position="240"/>
        <end position="258"/>
    </location>
</feature>
<keyword evidence="1" id="KW-0472">Membrane</keyword>
<keyword evidence="1" id="KW-0812">Transmembrane</keyword>
<evidence type="ECO:0008006" key="3">
    <source>
        <dbReference type="Google" id="ProtNLM"/>
    </source>
</evidence>
<dbReference type="PANTHER" id="PTHR16214:SF3">
    <property type="entry name" value="TRANSMEMBRANE PROTEIN 260"/>
    <property type="match status" value="1"/>
</dbReference>
<dbReference type="PANTHER" id="PTHR16214">
    <property type="entry name" value="TRANSMEMBRANE PROTEIN 260"/>
    <property type="match status" value="1"/>
</dbReference>
<dbReference type="AlphaFoldDB" id="A0A381NN70"/>
<evidence type="ECO:0000256" key="1">
    <source>
        <dbReference type="SAM" id="Phobius"/>
    </source>
</evidence>
<dbReference type="InterPro" id="IPR052724">
    <property type="entry name" value="GT117_domain-containing"/>
</dbReference>
<feature type="transmembrane region" description="Helical" evidence="1">
    <location>
        <begin position="209"/>
        <end position="228"/>
    </location>
</feature>
<feature type="transmembrane region" description="Helical" evidence="1">
    <location>
        <begin position="450"/>
        <end position="469"/>
    </location>
</feature>
<dbReference type="InterPro" id="IPR011990">
    <property type="entry name" value="TPR-like_helical_dom_sf"/>
</dbReference>
<reference evidence="2" key="1">
    <citation type="submission" date="2018-05" db="EMBL/GenBank/DDBJ databases">
        <authorList>
            <person name="Lanie J.A."/>
            <person name="Ng W.-L."/>
            <person name="Kazmierczak K.M."/>
            <person name="Andrzejewski T.M."/>
            <person name="Davidsen T.M."/>
            <person name="Wayne K.J."/>
            <person name="Tettelin H."/>
            <person name="Glass J.I."/>
            <person name="Rusch D."/>
            <person name="Podicherti R."/>
            <person name="Tsui H.-C.T."/>
            <person name="Winkler M.E."/>
        </authorList>
    </citation>
    <scope>NUCLEOTIDE SEQUENCE</scope>
</reference>
<protein>
    <recommendedName>
        <fullName evidence="3">DUF2723 domain-containing protein</fullName>
    </recommendedName>
</protein>
<dbReference type="InterPro" id="IPR021280">
    <property type="entry name" value="TMEM260-like"/>
</dbReference>
<keyword evidence="1" id="KW-1133">Transmembrane helix</keyword>
<feature type="transmembrane region" description="Helical" evidence="1">
    <location>
        <begin position="264"/>
        <end position="287"/>
    </location>
</feature>
<dbReference type="SUPFAM" id="SSF48452">
    <property type="entry name" value="TPR-like"/>
    <property type="match status" value="1"/>
</dbReference>
<feature type="transmembrane region" description="Helical" evidence="1">
    <location>
        <begin position="7"/>
        <end position="30"/>
    </location>
</feature>
<feature type="transmembrane region" description="Helical" evidence="1">
    <location>
        <begin position="109"/>
        <end position="126"/>
    </location>
</feature>
<feature type="transmembrane region" description="Helical" evidence="1">
    <location>
        <begin position="422"/>
        <end position="444"/>
    </location>
</feature>
<feature type="transmembrane region" description="Helical" evidence="1">
    <location>
        <begin position="481"/>
        <end position="502"/>
    </location>
</feature>
<gene>
    <name evidence="2" type="ORF">METZ01_LOCUS7837</name>
</gene>
<name>A0A381NN70_9ZZZZ</name>
<accession>A0A381NN70</accession>
<evidence type="ECO:0000313" key="2">
    <source>
        <dbReference type="EMBL" id="SUZ54983.1"/>
    </source>
</evidence>
<feature type="transmembrane region" description="Helical" evidence="1">
    <location>
        <begin position="138"/>
        <end position="156"/>
    </location>
</feature>
<organism evidence="2">
    <name type="scientific">marine metagenome</name>
    <dbReference type="NCBI Taxonomy" id="408172"/>
    <lineage>
        <taxon>unclassified sequences</taxon>
        <taxon>metagenomes</taxon>
        <taxon>ecological metagenomes</taxon>
    </lineage>
</organism>
<sequence>MKLNRVIASIVLAFSFMVYFFTMAPTVSYWDCGEFIATSYILGVPHPPGSPLYLLLGRIFSMIPTNPDIAFRVTIISPLVSAIACMLLYLSIVKIILHWRGKIKDNADILIAFGGALVGSLTFTFTDSHWFNAVEAEVYAMSTFFTAIVVWLILLWSENADNDGSERYLLIIAYMFGLAIGVHILNLLTLPFLALIIYFRKTDFEWKTFFITMGLTAVVFLVIHNGIIKGLPRMSKEIGLEGIGLLIITTFAIAIWAIKNKQQILSLIFTSIVLILVGYSSYATIFIRSGQDPMIDENDPETISRAISYLEREQYGTIGQLPRKYIKNKVGTPSHKAKIVGNPETVKTNNGKSYREFSSRQNRKYMFHNFSTQWDFFWGYQMKKMYWRYFLWQFAGRGPSGDPGVSSFGANSPAHPSPQDGVYWFHFGFPLALLLGLVGIFYHFNKDGEHAFSVFTLFLMTGIAVILYLNQDNPQPRERDYSYVGSFLAFSIWIGIGSASIIEWCSNFLKDKKFGMRIISFLVIFQLLAVPGMMLKANYHEHNRSGNLVAWDYSYNLLQSCEPNAVLFTNGDNDTFPLWYLQEVDGIRRDVTVANLSLLNTPWYIRQLREIREFEKDRFVSFQGIENEINRSSNQIIKLSDRQIRDLTRGLTPWQKREVTLPVDTKDKITWSVKPTYAGQALKIQDMMIMQIINDSKWTSPIYFAVTVSPSNRLGLEPYLEMDGLAYRLRPYKTKGINPENMSKHLITDFGQDEWSKSYNSSEWKDDEGRVWFKDYDPKYLFRHLGNENVYYNEQIIRLLQNYRSAYMQLAVHYFMDYQKISKDQKEGDKGKSLKAKVMLILDEMNENIPDNTIRMDSKELYYQMGRLYYGVGHEEKLRDVLGNLLLRDDISIKDKLDYGQSYLVELDEPGIAKNIYEALYNSFNNTERIVQTRGLESAGLSSKSWRQWQNNYSNIVSHLVIAYQKLEMNTEAEMVLTGWLERNPTDRQAKKLLDELKGTLP</sequence>
<feature type="transmembrane region" description="Helical" evidence="1">
    <location>
        <begin position="514"/>
        <end position="535"/>
    </location>
</feature>
<dbReference type="EMBL" id="UINC01000421">
    <property type="protein sequence ID" value="SUZ54983.1"/>
    <property type="molecule type" value="Genomic_DNA"/>
</dbReference>
<dbReference type="Pfam" id="PF11028">
    <property type="entry name" value="TMEM260-like"/>
    <property type="match status" value="1"/>
</dbReference>
<feature type="transmembrane region" description="Helical" evidence="1">
    <location>
        <begin position="168"/>
        <end position="197"/>
    </location>
</feature>
<proteinExistence type="predicted"/>
<feature type="transmembrane region" description="Helical" evidence="1">
    <location>
        <begin position="69"/>
        <end position="97"/>
    </location>
</feature>